<dbReference type="Proteomes" id="UP001163046">
    <property type="component" value="Unassembled WGS sequence"/>
</dbReference>
<protein>
    <submittedName>
        <fullName evidence="1">Uncharacterized protein</fullName>
    </submittedName>
</protein>
<dbReference type="AlphaFoldDB" id="A0A9W9YXF5"/>
<sequence>MANGFSQDDRLAGIHDVEIADWHAEMNFLGAYAPDKQFFLLVVKARIVAAAMNELGMTTVDGTPTKNKFQEQLSYQRVTLAKMSG</sequence>
<evidence type="ECO:0000313" key="2">
    <source>
        <dbReference type="Proteomes" id="UP001163046"/>
    </source>
</evidence>
<name>A0A9W9YXF5_9CNID</name>
<comment type="caution">
    <text evidence="1">The sequence shown here is derived from an EMBL/GenBank/DDBJ whole genome shotgun (WGS) entry which is preliminary data.</text>
</comment>
<reference evidence="1" key="1">
    <citation type="submission" date="2023-01" db="EMBL/GenBank/DDBJ databases">
        <title>Genome assembly of the deep-sea coral Lophelia pertusa.</title>
        <authorList>
            <person name="Herrera S."/>
            <person name="Cordes E."/>
        </authorList>
    </citation>
    <scope>NUCLEOTIDE SEQUENCE</scope>
    <source>
        <strain evidence="1">USNM1676648</strain>
        <tissue evidence="1">Polyp</tissue>
    </source>
</reference>
<proteinExistence type="predicted"/>
<organism evidence="1 2">
    <name type="scientific">Desmophyllum pertusum</name>
    <dbReference type="NCBI Taxonomy" id="174260"/>
    <lineage>
        <taxon>Eukaryota</taxon>
        <taxon>Metazoa</taxon>
        <taxon>Cnidaria</taxon>
        <taxon>Anthozoa</taxon>
        <taxon>Hexacorallia</taxon>
        <taxon>Scleractinia</taxon>
        <taxon>Caryophylliina</taxon>
        <taxon>Caryophylliidae</taxon>
        <taxon>Desmophyllum</taxon>
    </lineage>
</organism>
<accession>A0A9W9YXF5</accession>
<dbReference type="EMBL" id="MU826849">
    <property type="protein sequence ID" value="KAJ7371267.1"/>
    <property type="molecule type" value="Genomic_DNA"/>
</dbReference>
<keyword evidence="2" id="KW-1185">Reference proteome</keyword>
<gene>
    <name evidence="1" type="ORF">OS493_026911</name>
</gene>
<evidence type="ECO:0000313" key="1">
    <source>
        <dbReference type="EMBL" id="KAJ7371267.1"/>
    </source>
</evidence>